<dbReference type="GO" id="GO:0008168">
    <property type="term" value="F:methyltransferase activity"/>
    <property type="evidence" value="ECO:0007669"/>
    <property type="project" value="UniProtKB-KW"/>
</dbReference>
<dbReference type="EMBL" id="VSFG01000003">
    <property type="protein sequence ID" value="TYB45632.1"/>
    <property type="molecule type" value="Genomic_DNA"/>
</dbReference>
<dbReference type="InterPro" id="IPR013217">
    <property type="entry name" value="Methyltransf_12"/>
</dbReference>
<sequence length="330" mass="36054">MVRPRRVRGPLAGRRPRARVRRIRPAARAAGRGRDVRERDPRRTPRHPPARPDPLSARHHQGVDYLLSNRQIEAGERFEAIAELFDAWTFRHFDGIGLTTGWRCWEVGAGGPTVPAWLARRVGPEGRVLATDIDVSWLPADAPFEVARHDIVRDGPPAGPGHGDGLFDVVHARLVLVHLADRDRALRTMVNGLRPGGVLLVEDADPALQPLACPDEHGPDERLANHVRRGFRALLAERGADLSYGRRLPRLLREAGLTGVRADAFSPIVSPACGILEAATIRQVRGKLVAGGHATDDEIDRLLAAIAAGRLDLTLAPLISAWGVKPPEKP</sequence>
<evidence type="ECO:0000256" key="1">
    <source>
        <dbReference type="SAM" id="MobiDB-lite"/>
    </source>
</evidence>
<keyword evidence="3" id="KW-0808">Transferase</keyword>
<feature type="compositionally biased region" description="Basic residues" evidence="1">
    <location>
        <begin position="1"/>
        <end position="25"/>
    </location>
</feature>
<keyword evidence="4" id="KW-1185">Reference proteome</keyword>
<protein>
    <submittedName>
        <fullName evidence="3">Methyltransferase domain-containing protein</fullName>
    </submittedName>
</protein>
<dbReference type="InterPro" id="IPR029063">
    <property type="entry name" value="SAM-dependent_MTases_sf"/>
</dbReference>
<organism evidence="3 4">
    <name type="scientific">Actinomadura chibensis</name>
    <dbReference type="NCBI Taxonomy" id="392828"/>
    <lineage>
        <taxon>Bacteria</taxon>
        <taxon>Bacillati</taxon>
        <taxon>Actinomycetota</taxon>
        <taxon>Actinomycetes</taxon>
        <taxon>Streptosporangiales</taxon>
        <taxon>Thermomonosporaceae</taxon>
        <taxon>Actinomadura</taxon>
    </lineage>
</organism>
<keyword evidence="3" id="KW-0489">Methyltransferase</keyword>
<evidence type="ECO:0000313" key="3">
    <source>
        <dbReference type="EMBL" id="TYB45632.1"/>
    </source>
</evidence>
<dbReference type="AlphaFoldDB" id="A0A5D0NMF0"/>
<accession>A0A5D0NMF0</accession>
<feature type="compositionally biased region" description="Basic and acidic residues" evidence="1">
    <location>
        <begin position="32"/>
        <end position="43"/>
    </location>
</feature>
<dbReference type="CDD" id="cd02440">
    <property type="entry name" value="AdoMet_MTases"/>
    <property type="match status" value="1"/>
</dbReference>
<dbReference type="Proteomes" id="UP000323380">
    <property type="component" value="Unassembled WGS sequence"/>
</dbReference>
<dbReference type="STRING" id="1220554.GCA_001552135_05664"/>
<comment type="caution">
    <text evidence="3">The sequence shown here is derived from an EMBL/GenBank/DDBJ whole genome shotgun (WGS) entry which is preliminary data.</text>
</comment>
<dbReference type="SUPFAM" id="SSF53335">
    <property type="entry name" value="S-adenosyl-L-methionine-dependent methyltransferases"/>
    <property type="match status" value="1"/>
</dbReference>
<evidence type="ECO:0000313" key="4">
    <source>
        <dbReference type="Proteomes" id="UP000323380"/>
    </source>
</evidence>
<reference evidence="3 4" key="1">
    <citation type="submission" date="2019-08" db="EMBL/GenBank/DDBJ databases">
        <title>Actinomadura sp. nov. CYP1-5 isolated from mountain soil.</title>
        <authorList>
            <person name="Songsumanus A."/>
            <person name="Kuncharoen N."/>
            <person name="Kudo T."/>
            <person name="Yuki M."/>
            <person name="Igarashi Y."/>
            <person name="Tanasupawat S."/>
        </authorList>
    </citation>
    <scope>NUCLEOTIDE SEQUENCE [LARGE SCALE GENOMIC DNA]</scope>
    <source>
        <strain evidence="3 4">JCM 14158</strain>
    </source>
</reference>
<dbReference type="Pfam" id="PF08242">
    <property type="entry name" value="Methyltransf_12"/>
    <property type="match status" value="1"/>
</dbReference>
<dbReference type="Gene3D" id="3.40.50.150">
    <property type="entry name" value="Vaccinia Virus protein VP39"/>
    <property type="match status" value="1"/>
</dbReference>
<gene>
    <name evidence="3" type="ORF">FXF69_19615</name>
</gene>
<proteinExistence type="predicted"/>
<name>A0A5D0NMF0_9ACTN</name>
<feature type="domain" description="Methyltransferase type 12" evidence="2">
    <location>
        <begin position="106"/>
        <end position="199"/>
    </location>
</feature>
<dbReference type="GO" id="GO:0032259">
    <property type="term" value="P:methylation"/>
    <property type="evidence" value="ECO:0007669"/>
    <property type="project" value="UniProtKB-KW"/>
</dbReference>
<feature type="region of interest" description="Disordered" evidence="1">
    <location>
        <begin position="1"/>
        <end position="59"/>
    </location>
</feature>
<evidence type="ECO:0000259" key="2">
    <source>
        <dbReference type="Pfam" id="PF08242"/>
    </source>
</evidence>